<keyword evidence="2" id="KW-0812">Transmembrane</keyword>
<sequence>MPDSPVPPSRWGDSPPWWLTADTLDAEPPPSGPSREDAPPRAAGHAPGGDASGRGDRASAPADRAPTPLAPAPRAPRPGGAASTRRSQRKIVLVSAVGGLCAIAAVAAGTFLMGGGDGGPAKQITVQPEAGGLRLNAAEPAASVAFPFITEAVRRGGASRPHQTSAVYSGAASNVLFIGGTASITDPIAFLDRARPNTALSFQHVGPGVCGTFAVLSEVHPYCAWATSGSYGFVASNLPAQDTTDLAKLTTRLRGDVER</sequence>
<feature type="region of interest" description="Disordered" evidence="1">
    <location>
        <begin position="1"/>
        <end position="87"/>
    </location>
</feature>
<dbReference type="EMBL" id="RFFG01000011">
    <property type="protein sequence ID" value="RMI45968.1"/>
    <property type="molecule type" value="Genomic_DNA"/>
</dbReference>
<dbReference type="Proteomes" id="UP000282674">
    <property type="component" value="Unassembled WGS sequence"/>
</dbReference>
<evidence type="ECO:0000256" key="2">
    <source>
        <dbReference type="SAM" id="Phobius"/>
    </source>
</evidence>
<dbReference type="RefSeq" id="WP_122193801.1">
    <property type="nucleotide sequence ID" value="NZ_JBHSKC010000010.1"/>
</dbReference>
<feature type="transmembrane region" description="Helical" evidence="2">
    <location>
        <begin position="91"/>
        <end position="113"/>
    </location>
</feature>
<reference evidence="3 4" key="1">
    <citation type="submission" date="2018-10" db="EMBL/GenBank/DDBJ databases">
        <title>Isolation from soil.</title>
        <authorList>
            <person name="Hu J."/>
        </authorList>
    </citation>
    <scope>NUCLEOTIDE SEQUENCE [LARGE SCALE GENOMIC DNA]</scope>
    <source>
        <strain evidence="3 4">NEAU-Ht49</strain>
    </source>
</reference>
<keyword evidence="2" id="KW-1133">Transmembrane helix</keyword>
<keyword evidence="2" id="KW-0472">Membrane</keyword>
<evidence type="ECO:0000313" key="4">
    <source>
        <dbReference type="Proteomes" id="UP000282674"/>
    </source>
</evidence>
<accession>A0A3M2MFE7</accession>
<name>A0A3M2MFE7_9ACTN</name>
<organism evidence="3 4">
    <name type="scientific">Actinomadura harenae</name>
    <dbReference type="NCBI Taxonomy" id="2483351"/>
    <lineage>
        <taxon>Bacteria</taxon>
        <taxon>Bacillati</taxon>
        <taxon>Actinomycetota</taxon>
        <taxon>Actinomycetes</taxon>
        <taxon>Streptosporangiales</taxon>
        <taxon>Thermomonosporaceae</taxon>
        <taxon>Actinomadura</taxon>
    </lineage>
</organism>
<protein>
    <submittedName>
        <fullName evidence="3">Uncharacterized protein</fullName>
    </submittedName>
</protein>
<proteinExistence type="predicted"/>
<comment type="caution">
    <text evidence="3">The sequence shown here is derived from an EMBL/GenBank/DDBJ whole genome shotgun (WGS) entry which is preliminary data.</text>
</comment>
<gene>
    <name evidence="3" type="ORF">EBO15_08670</name>
</gene>
<dbReference type="OrthoDB" id="3464836at2"/>
<keyword evidence="4" id="KW-1185">Reference proteome</keyword>
<dbReference type="AlphaFoldDB" id="A0A3M2MFE7"/>
<evidence type="ECO:0000256" key="1">
    <source>
        <dbReference type="SAM" id="MobiDB-lite"/>
    </source>
</evidence>
<evidence type="ECO:0000313" key="3">
    <source>
        <dbReference type="EMBL" id="RMI45968.1"/>
    </source>
</evidence>